<dbReference type="EMBL" id="ML208645">
    <property type="protein sequence ID" value="TFK61586.1"/>
    <property type="molecule type" value="Genomic_DNA"/>
</dbReference>
<gene>
    <name evidence="1" type="ORF">BDN72DRAFT_849530</name>
</gene>
<feature type="non-terminal residue" evidence="1">
    <location>
        <position position="1"/>
    </location>
</feature>
<dbReference type="Proteomes" id="UP000308600">
    <property type="component" value="Unassembled WGS sequence"/>
</dbReference>
<evidence type="ECO:0000313" key="2">
    <source>
        <dbReference type="Proteomes" id="UP000308600"/>
    </source>
</evidence>
<evidence type="ECO:0000313" key="1">
    <source>
        <dbReference type="EMBL" id="TFK61586.1"/>
    </source>
</evidence>
<proteinExistence type="predicted"/>
<accession>A0ACD3A7R1</accession>
<sequence>GSAFLGLREVFKERPHLAGYVQALYTTLPQHTSSRYMHPSPGLMDKNPSAVAETLDALSSSLIHTVTLRSPPSPQYSASDWSRLPLEAQNAFYPIFAKPNLQTLVIHGLSIPKSFFREFGGLKHLKLLDVSWVWESPGVQPQSRLDEVQKLASVDIGRLQQPMALNTMTPEIGLDLGGVDHAKWWLSLPLKATPQLFPLNPEKLRAFEVRVFNEGWAPTTTVVQPLDLSSCCNLSQLTISDDGSSYEYWLNSSWVAETLSSLPLPNRIHSLVLKYEGSEIGQYSSVRLLRPALSRLWACSKDIHVLIKIELGIDSDTDDPEDEDAKLKDYVFNQVKWDGCESALQVDVSRTSCFS</sequence>
<name>A0ACD3A7R1_9AGAR</name>
<keyword evidence="2" id="KW-1185">Reference proteome</keyword>
<reference evidence="1 2" key="1">
    <citation type="journal article" date="2019" name="Nat. Ecol. Evol.">
        <title>Megaphylogeny resolves global patterns of mushroom evolution.</title>
        <authorList>
            <person name="Varga T."/>
            <person name="Krizsan K."/>
            <person name="Foldi C."/>
            <person name="Dima B."/>
            <person name="Sanchez-Garcia M."/>
            <person name="Sanchez-Ramirez S."/>
            <person name="Szollosi G.J."/>
            <person name="Szarkandi J.G."/>
            <person name="Papp V."/>
            <person name="Albert L."/>
            <person name="Andreopoulos W."/>
            <person name="Angelini C."/>
            <person name="Antonin V."/>
            <person name="Barry K.W."/>
            <person name="Bougher N.L."/>
            <person name="Buchanan P."/>
            <person name="Buyck B."/>
            <person name="Bense V."/>
            <person name="Catcheside P."/>
            <person name="Chovatia M."/>
            <person name="Cooper J."/>
            <person name="Damon W."/>
            <person name="Desjardin D."/>
            <person name="Finy P."/>
            <person name="Geml J."/>
            <person name="Haridas S."/>
            <person name="Hughes K."/>
            <person name="Justo A."/>
            <person name="Karasinski D."/>
            <person name="Kautmanova I."/>
            <person name="Kiss B."/>
            <person name="Kocsube S."/>
            <person name="Kotiranta H."/>
            <person name="LaButti K.M."/>
            <person name="Lechner B.E."/>
            <person name="Liimatainen K."/>
            <person name="Lipzen A."/>
            <person name="Lukacs Z."/>
            <person name="Mihaltcheva S."/>
            <person name="Morgado L.N."/>
            <person name="Niskanen T."/>
            <person name="Noordeloos M.E."/>
            <person name="Ohm R.A."/>
            <person name="Ortiz-Santana B."/>
            <person name="Ovrebo C."/>
            <person name="Racz N."/>
            <person name="Riley R."/>
            <person name="Savchenko A."/>
            <person name="Shiryaev A."/>
            <person name="Soop K."/>
            <person name="Spirin V."/>
            <person name="Szebenyi C."/>
            <person name="Tomsovsky M."/>
            <person name="Tulloss R.E."/>
            <person name="Uehling J."/>
            <person name="Grigoriev I.V."/>
            <person name="Vagvolgyi C."/>
            <person name="Papp T."/>
            <person name="Martin F.M."/>
            <person name="Miettinen O."/>
            <person name="Hibbett D.S."/>
            <person name="Nagy L.G."/>
        </authorList>
    </citation>
    <scope>NUCLEOTIDE SEQUENCE [LARGE SCALE GENOMIC DNA]</scope>
    <source>
        <strain evidence="1 2">NL-1719</strain>
    </source>
</reference>
<protein>
    <submittedName>
        <fullName evidence="1">Uncharacterized protein</fullName>
    </submittedName>
</protein>
<organism evidence="1 2">
    <name type="scientific">Pluteus cervinus</name>
    <dbReference type="NCBI Taxonomy" id="181527"/>
    <lineage>
        <taxon>Eukaryota</taxon>
        <taxon>Fungi</taxon>
        <taxon>Dikarya</taxon>
        <taxon>Basidiomycota</taxon>
        <taxon>Agaricomycotina</taxon>
        <taxon>Agaricomycetes</taxon>
        <taxon>Agaricomycetidae</taxon>
        <taxon>Agaricales</taxon>
        <taxon>Pluteineae</taxon>
        <taxon>Pluteaceae</taxon>
        <taxon>Pluteus</taxon>
    </lineage>
</organism>